<dbReference type="SUPFAM" id="SSF55781">
    <property type="entry name" value="GAF domain-like"/>
    <property type="match status" value="1"/>
</dbReference>
<dbReference type="InterPro" id="IPR036457">
    <property type="entry name" value="PPM-type-like_dom_sf"/>
</dbReference>
<keyword evidence="5" id="KW-1185">Reference proteome</keyword>
<dbReference type="SUPFAM" id="SSF81606">
    <property type="entry name" value="PP2C-like"/>
    <property type="match status" value="1"/>
</dbReference>
<feature type="domain" description="PPM-type phosphatase" evidence="3">
    <location>
        <begin position="181"/>
        <end position="395"/>
    </location>
</feature>
<dbReference type="GO" id="GO:0016791">
    <property type="term" value="F:phosphatase activity"/>
    <property type="evidence" value="ECO:0007669"/>
    <property type="project" value="TreeGrafter"/>
</dbReference>
<dbReference type="Pfam" id="PF07228">
    <property type="entry name" value="SpoIIE"/>
    <property type="match status" value="1"/>
</dbReference>
<name>W4PZU7_9BACI</name>
<dbReference type="Pfam" id="PF01590">
    <property type="entry name" value="GAF"/>
    <property type="match status" value="1"/>
</dbReference>
<organism evidence="4 5">
    <name type="scientific">Halalkalibacter wakoensis JCM 9140</name>
    <dbReference type="NCBI Taxonomy" id="1236970"/>
    <lineage>
        <taxon>Bacteria</taxon>
        <taxon>Bacillati</taxon>
        <taxon>Bacillota</taxon>
        <taxon>Bacilli</taxon>
        <taxon>Bacillales</taxon>
        <taxon>Bacillaceae</taxon>
        <taxon>Halalkalibacter</taxon>
    </lineage>
</organism>
<dbReference type="STRING" id="1236970.JCM9140_929"/>
<gene>
    <name evidence="4" type="ORF">JCM9140_929</name>
</gene>
<keyword evidence="1" id="KW-0378">Hydrolase</keyword>
<dbReference type="OrthoDB" id="9763484at2"/>
<evidence type="ECO:0000256" key="1">
    <source>
        <dbReference type="ARBA" id="ARBA00022801"/>
    </source>
</evidence>
<dbReference type="Gene3D" id="3.30.450.40">
    <property type="match status" value="1"/>
</dbReference>
<dbReference type="RefSeq" id="WP_052002049.1">
    <property type="nucleotide sequence ID" value="NZ_BAUT01000005.1"/>
</dbReference>
<evidence type="ECO:0000259" key="3">
    <source>
        <dbReference type="SMART" id="SM00331"/>
    </source>
</evidence>
<evidence type="ECO:0000313" key="4">
    <source>
        <dbReference type="EMBL" id="GAE24963.1"/>
    </source>
</evidence>
<dbReference type="Proteomes" id="UP000018890">
    <property type="component" value="Unassembled WGS sequence"/>
</dbReference>
<evidence type="ECO:0000259" key="2">
    <source>
        <dbReference type="SMART" id="SM00065"/>
    </source>
</evidence>
<dbReference type="EMBL" id="BAUT01000005">
    <property type="protein sequence ID" value="GAE24963.1"/>
    <property type="molecule type" value="Genomic_DNA"/>
</dbReference>
<dbReference type="InterPro" id="IPR001932">
    <property type="entry name" value="PPM-type_phosphatase-like_dom"/>
</dbReference>
<reference evidence="4" key="1">
    <citation type="journal article" date="2014" name="Genome Announc.">
        <title>Draft Genome Sequences of Three Alkaliphilic Bacillus Strains, Bacillus wakoensis JCM 9140T, Bacillus akibai JCM 9157T, and Bacillus hemicellulosilyticus JCM 9152T.</title>
        <authorList>
            <person name="Yuki M."/>
            <person name="Oshima K."/>
            <person name="Suda W."/>
            <person name="Oshida Y."/>
            <person name="Kitamura K."/>
            <person name="Iida T."/>
            <person name="Hattori M."/>
            <person name="Ohkuma M."/>
        </authorList>
    </citation>
    <scope>NUCLEOTIDE SEQUENCE [LARGE SCALE GENOMIC DNA]</scope>
    <source>
        <strain evidence="4">JCM 9140</strain>
    </source>
</reference>
<accession>W4PZU7</accession>
<comment type="caution">
    <text evidence="4">The sequence shown here is derived from an EMBL/GenBank/DDBJ whole genome shotgun (WGS) entry which is preliminary data.</text>
</comment>
<dbReference type="PANTHER" id="PTHR43156:SF14">
    <property type="entry name" value="PHOSPHOSERINE PHOSPHATASE RSBP"/>
    <property type="match status" value="1"/>
</dbReference>
<protein>
    <submittedName>
        <fullName evidence="4">Serine phosphatase RsbU</fullName>
    </submittedName>
</protein>
<dbReference type="Gene3D" id="3.60.40.10">
    <property type="entry name" value="PPM-type phosphatase domain"/>
    <property type="match status" value="1"/>
</dbReference>
<proteinExistence type="predicted"/>
<evidence type="ECO:0000313" key="5">
    <source>
        <dbReference type="Proteomes" id="UP000018890"/>
    </source>
</evidence>
<dbReference type="InterPro" id="IPR052016">
    <property type="entry name" value="Bact_Sigma-Reg"/>
</dbReference>
<sequence>MGRMKKFDETAQQVLNLMKDTISAKTFFVATTQDERFRILQTINQEGGCSIPAKVDAPLSESYCGKVVHDSRPLLIKNSLQSDLVNNMQVTYDFSIGSYLGVPITFEDGTTFGTLCALDPSPYVLEERDIKKLEGYAKLIANSLELEKAFLKLQDYELQTKKEFQLARNVQRSVISKPYKDAHIEIDSIYTPSFHLSGDVCTWYKIKENLYGVIVLDVMGHGVSSALIGMALHASLKDIIMREVEPFEVMNELNQVVLTLFEDDSNMVTFVTGIYTLIDFNIKTVRYMNAGHPPGLVIHSKHHELLDRGSMPLGIYPQLTQKTGEVSFESADEILLYSDGLTDFLYTEKESAAETMAREHSTAKKENQTTISHFSNYVHSQSDHADDICLVSIKLKR</sequence>
<dbReference type="PANTHER" id="PTHR43156">
    <property type="entry name" value="STAGE II SPORULATION PROTEIN E-RELATED"/>
    <property type="match status" value="1"/>
</dbReference>
<dbReference type="InterPro" id="IPR003018">
    <property type="entry name" value="GAF"/>
</dbReference>
<dbReference type="AlphaFoldDB" id="W4PZU7"/>
<dbReference type="SMART" id="SM00331">
    <property type="entry name" value="PP2C_SIG"/>
    <property type="match status" value="1"/>
</dbReference>
<dbReference type="SMART" id="SM00065">
    <property type="entry name" value="GAF"/>
    <property type="match status" value="1"/>
</dbReference>
<feature type="domain" description="GAF" evidence="2">
    <location>
        <begin position="6"/>
        <end position="154"/>
    </location>
</feature>
<dbReference type="InterPro" id="IPR029016">
    <property type="entry name" value="GAF-like_dom_sf"/>
</dbReference>